<dbReference type="InterPro" id="IPR009057">
    <property type="entry name" value="Homeodomain-like_sf"/>
</dbReference>
<dbReference type="Gene3D" id="1.10.10.10">
    <property type="entry name" value="Winged helix-like DNA-binding domain superfamily/Winged helix DNA-binding domain"/>
    <property type="match status" value="1"/>
</dbReference>
<proteinExistence type="predicted"/>
<dbReference type="Ensembl" id="ENSHCOT00000003916.1">
    <property type="protein sequence ID" value="ENSHCOP00000021328.1"/>
    <property type="gene ID" value="ENSHCOG00000008067.1"/>
</dbReference>
<dbReference type="Pfam" id="PF03184">
    <property type="entry name" value="DDE_1"/>
    <property type="match status" value="1"/>
</dbReference>
<accession>A0A3Q2Z5N5</accession>
<reference evidence="2" key="1">
    <citation type="submission" date="2025-08" db="UniProtKB">
        <authorList>
            <consortium name="Ensembl"/>
        </authorList>
    </citation>
    <scope>IDENTIFICATION</scope>
</reference>
<dbReference type="SUPFAM" id="SSF46689">
    <property type="entry name" value="Homeodomain-like"/>
    <property type="match status" value="1"/>
</dbReference>
<evidence type="ECO:0000259" key="1">
    <source>
        <dbReference type="Pfam" id="PF03184"/>
    </source>
</evidence>
<dbReference type="AlphaFoldDB" id="A0A3Q2Z5N5"/>
<dbReference type="InterPro" id="IPR036388">
    <property type="entry name" value="WH-like_DNA-bd_sf"/>
</dbReference>
<keyword evidence="3" id="KW-1185">Reference proteome</keyword>
<dbReference type="Proteomes" id="UP000264820">
    <property type="component" value="Unplaced"/>
</dbReference>
<dbReference type="InterPro" id="IPR004875">
    <property type="entry name" value="DDE_SF_endonuclease_dom"/>
</dbReference>
<sequence>MRGEGITVVATEPKRKSKMMTVSEKVKLLDKLKECVSYVVVAPHYNLNESTVCYIRKDEQKIRKMTSRTFNEDADKDRLTLLMCGIATGFMLKPDLIYKSKNPRALKNKKKKLSYLSTGCTIRKPGLRKS</sequence>
<dbReference type="STRING" id="109280.ENSHCOP00000021328"/>
<organism evidence="2 3">
    <name type="scientific">Hippocampus comes</name>
    <name type="common">Tiger tail seahorse</name>
    <dbReference type="NCBI Taxonomy" id="109280"/>
    <lineage>
        <taxon>Eukaryota</taxon>
        <taxon>Metazoa</taxon>
        <taxon>Chordata</taxon>
        <taxon>Craniata</taxon>
        <taxon>Vertebrata</taxon>
        <taxon>Euteleostomi</taxon>
        <taxon>Actinopterygii</taxon>
        <taxon>Neopterygii</taxon>
        <taxon>Teleostei</taxon>
        <taxon>Neoteleostei</taxon>
        <taxon>Acanthomorphata</taxon>
        <taxon>Syngnathiaria</taxon>
        <taxon>Syngnathiformes</taxon>
        <taxon>Syngnathoidei</taxon>
        <taxon>Syngnathidae</taxon>
        <taxon>Hippocampus</taxon>
    </lineage>
</organism>
<evidence type="ECO:0000313" key="2">
    <source>
        <dbReference type="Ensembl" id="ENSHCOP00000021328.1"/>
    </source>
</evidence>
<protein>
    <recommendedName>
        <fullName evidence="1">DDE-1 domain-containing protein</fullName>
    </recommendedName>
</protein>
<evidence type="ECO:0000313" key="3">
    <source>
        <dbReference type="Proteomes" id="UP000264820"/>
    </source>
</evidence>
<feature type="domain" description="DDE-1" evidence="1">
    <location>
        <begin position="76"/>
        <end position="112"/>
    </location>
</feature>
<reference evidence="2" key="2">
    <citation type="submission" date="2025-09" db="UniProtKB">
        <authorList>
            <consortium name="Ensembl"/>
        </authorList>
    </citation>
    <scope>IDENTIFICATION</scope>
</reference>
<dbReference type="GO" id="GO:0003676">
    <property type="term" value="F:nucleic acid binding"/>
    <property type="evidence" value="ECO:0007669"/>
    <property type="project" value="InterPro"/>
</dbReference>
<name>A0A3Q2Z5N5_HIPCM</name>
<dbReference type="GeneTree" id="ENSGT00940000163452"/>